<keyword evidence="1" id="KW-0732">Signal</keyword>
<evidence type="ECO:0000259" key="2">
    <source>
        <dbReference type="Pfam" id="PF04213"/>
    </source>
</evidence>
<sequence length="363" mass="37767">MSKLLRLIVVLVAGLTAVSLTAVSAAPAPAKTWKPAIAVYLADGGTPVGATQLHPGDTVVVKGTGFDPAANTTGGLPVPVPPGVPHGTFVTFGAFSPHWKPSTGAPESARTTVRAQTKWVLSQDALNRVPDVPFDMRRTVRQQWVELSRSGAFTARITLATPKELPANGRWGIYTFGAANAVNAAQEQMVPLNYSTAPGPNTPVPASKNLVWAYSPTFADTVRGTTEGALSGSGGAAVDDAGAMSFELTANTVRNGKGELRYRGTVVASTRFHLLEIALADPIITINGTRAVLSMRTSTTDMNGDDVLRRVALADLTLSSAQIARLERGDDVTGVAASFRSAITPASLAALSLGAASPVNIRF</sequence>
<dbReference type="InterPro" id="IPR010916">
    <property type="entry name" value="TonB_box_CS"/>
</dbReference>
<dbReference type="Proteomes" id="UP001479933">
    <property type="component" value="Chromosome"/>
</dbReference>
<dbReference type="InterPro" id="IPR007331">
    <property type="entry name" value="Htaa"/>
</dbReference>
<dbReference type="PROSITE" id="PS00430">
    <property type="entry name" value="TONB_DEPENDENT_REC_1"/>
    <property type="match status" value="1"/>
</dbReference>
<proteinExistence type="predicted"/>
<organism evidence="3 4">
    <name type="scientific">Gordonia hydrophobica</name>
    <dbReference type="NCBI Taxonomy" id="40516"/>
    <lineage>
        <taxon>Bacteria</taxon>
        <taxon>Bacillati</taxon>
        <taxon>Actinomycetota</taxon>
        <taxon>Actinomycetes</taxon>
        <taxon>Mycobacteriales</taxon>
        <taxon>Gordoniaceae</taxon>
        <taxon>Gordonia</taxon>
    </lineage>
</organism>
<evidence type="ECO:0000256" key="1">
    <source>
        <dbReference type="SAM" id="SignalP"/>
    </source>
</evidence>
<reference evidence="3 4" key="1">
    <citation type="journal article" date="2023" name="Virus Evol.">
        <title>Computational host range prediction-The good, the bad, and the ugly.</title>
        <authorList>
            <person name="Howell A.A."/>
            <person name="Versoza C.J."/>
            <person name="Pfeifer S.P."/>
        </authorList>
    </citation>
    <scope>NUCLEOTIDE SEQUENCE [LARGE SCALE GENOMIC DNA]</scope>
    <source>
        <strain evidence="3 4">1610/1b</strain>
    </source>
</reference>
<name>A0ABZ2U4R1_9ACTN</name>
<keyword evidence="4" id="KW-1185">Reference proteome</keyword>
<dbReference type="EMBL" id="CP136137">
    <property type="protein sequence ID" value="WYY08588.1"/>
    <property type="molecule type" value="Genomic_DNA"/>
</dbReference>
<feature type="signal peptide" evidence="1">
    <location>
        <begin position="1"/>
        <end position="22"/>
    </location>
</feature>
<dbReference type="Pfam" id="PF04213">
    <property type="entry name" value="HtaA"/>
    <property type="match status" value="1"/>
</dbReference>
<feature type="domain" description="Htaa" evidence="2">
    <location>
        <begin position="209"/>
        <end position="336"/>
    </location>
</feature>
<protein>
    <submittedName>
        <fullName evidence="3">HtaA domain-containing protein</fullName>
    </submittedName>
</protein>
<evidence type="ECO:0000313" key="3">
    <source>
        <dbReference type="EMBL" id="WYY08588.1"/>
    </source>
</evidence>
<dbReference type="RefSeq" id="WP_066171516.1">
    <property type="nucleotide sequence ID" value="NZ_CP136137.1"/>
</dbReference>
<evidence type="ECO:0000313" key="4">
    <source>
        <dbReference type="Proteomes" id="UP001479933"/>
    </source>
</evidence>
<accession>A0ABZ2U4R1</accession>
<feature type="chain" id="PRO_5045663903" evidence="1">
    <location>
        <begin position="23"/>
        <end position="363"/>
    </location>
</feature>
<gene>
    <name evidence="3" type="ORF">RVF87_05835</name>
</gene>